<reference evidence="2 3" key="1">
    <citation type="submission" date="2016-11" db="EMBL/GenBank/DDBJ databases">
        <authorList>
            <person name="Jaros S."/>
            <person name="Januszkiewicz K."/>
            <person name="Wedrychowicz H."/>
        </authorList>
    </citation>
    <scope>NUCLEOTIDE SEQUENCE [LARGE SCALE GENOMIC DNA]</scope>
    <source>
        <strain evidence="2 3">DSM 16112</strain>
    </source>
</reference>
<evidence type="ECO:0008006" key="4">
    <source>
        <dbReference type="Google" id="ProtNLM"/>
    </source>
</evidence>
<keyword evidence="1" id="KW-1133">Transmembrane helix</keyword>
<dbReference type="RefSeq" id="WP_073356315.1">
    <property type="nucleotide sequence ID" value="NZ_FQUZ01000019.1"/>
</dbReference>
<dbReference type="STRING" id="1122156.SAMN02745117_01749"/>
<gene>
    <name evidence="2" type="ORF">SAMN02745117_01749</name>
</gene>
<keyword evidence="1" id="KW-0812">Transmembrane</keyword>
<dbReference type="AlphaFoldDB" id="A0A1M5AUV6"/>
<protein>
    <recommendedName>
        <fullName evidence="4">DUF3325 domain-containing protein</fullName>
    </recommendedName>
</protein>
<dbReference type="Proteomes" id="UP000184327">
    <property type="component" value="Unassembled WGS sequence"/>
</dbReference>
<feature type="transmembrane region" description="Helical" evidence="1">
    <location>
        <begin position="51"/>
        <end position="70"/>
    </location>
</feature>
<feature type="transmembrane region" description="Helical" evidence="1">
    <location>
        <begin position="6"/>
        <end position="30"/>
    </location>
</feature>
<keyword evidence="3" id="KW-1185">Reference proteome</keyword>
<evidence type="ECO:0000313" key="3">
    <source>
        <dbReference type="Proteomes" id="UP000184327"/>
    </source>
</evidence>
<dbReference type="Pfam" id="PF11804">
    <property type="entry name" value="DUF3325"/>
    <property type="match status" value="1"/>
</dbReference>
<feature type="transmembrane region" description="Helical" evidence="1">
    <location>
        <begin position="76"/>
        <end position="95"/>
    </location>
</feature>
<keyword evidence="1" id="KW-0472">Membrane</keyword>
<sequence length="107" mass="11929">MSMLHIPWLGHLLVFMGSLVGFAALALAMGRHQEDLWGRELQPRTSRCLRAAGWASLLAALWLAVAARGWSLGLVAYSGHTSAAAAMVFVFLLLFNRWQERRHMAVR</sequence>
<dbReference type="InterPro" id="IPR021762">
    <property type="entry name" value="DUF3325"/>
</dbReference>
<evidence type="ECO:0000256" key="1">
    <source>
        <dbReference type="SAM" id="Phobius"/>
    </source>
</evidence>
<evidence type="ECO:0000313" key="2">
    <source>
        <dbReference type="EMBL" id="SHF34048.1"/>
    </source>
</evidence>
<accession>A0A1M5AUV6</accession>
<proteinExistence type="predicted"/>
<name>A0A1M5AUV6_9BURK</name>
<dbReference type="OrthoDB" id="8641981at2"/>
<dbReference type="EMBL" id="FQUZ01000019">
    <property type="protein sequence ID" value="SHF34048.1"/>
    <property type="molecule type" value="Genomic_DNA"/>
</dbReference>
<organism evidence="2 3">
    <name type="scientific">Lampropedia hyalina DSM 16112</name>
    <dbReference type="NCBI Taxonomy" id="1122156"/>
    <lineage>
        <taxon>Bacteria</taxon>
        <taxon>Pseudomonadati</taxon>
        <taxon>Pseudomonadota</taxon>
        <taxon>Betaproteobacteria</taxon>
        <taxon>Burkholderiales</taxon>
        <taxon>Comamonadaceae</taxon>
        <taxon>Lampropedia</taxon>
    </lineage>
</organism>